<organism evidence="1 2">
    <name type="scientific">Pyricularia oryzae</name>
    <name type="common">Rice blast fungus</name>
    <name type="synonym">Magnaporthe oryzae</name>
    <dbReference type="NCBI Taxonomy" id="318829"/>
    <lineage>
        <taxon>Eukaryota</taxon>
        <taxon>Fungi</taxon>
        <taxon>Dikarya</taxon>
        <taxon>Ascomycota</taxon>
        <taxon>Pezizomycotina</taxon>
        <taxon>Sordariomycetes</taxon>
        <taxon>Sordariomycetidae</taxon>
        <taxon>Magnaporthales</taxon>
        <taxon>Pyriculariaceae</taxon>
        <taxon>Pyricularia</taxon>
    </lineage>
</organism>
<dbReference type="EMBL" id="CP034209">
    <property type="protein sequence ID" value="QBZ65023.1"/>
    <property type="molecule type" value="Genomic_DNA"/>
</dbReference>
<evidence type="ECO:0000313" key="2">
    <source>
        <dbReference type="Proteomes" id="UP000294847"/>
    </source>
</evidence>
<name>A0A4P7NRI4_PYROR</name>
<sequence>MQWSTITLLALSAQIPAVLGGISCKCTGSAANQKTVGLITQQCCSQATFNGAGELGGDFLSSKSACDYTNIDAFKNVQLSDAKAGFEACCKNTNSDGFSAATGGDCTSS</sequence>
<protein>
    <submittedName>
        <fullName evidence="1">Uncharacterized protein</fullName>
    </submittedName>
</protein>
<proteinExistence type="predicted"/>
<evidence type="ECO:0000313" key="1">
    <source>
        <dbReference type="EMBL" id="QBZ65023.1"/>
    </source>
</evidence>
<gene>
    <name evidence="1" type="ORF">PoMZ_06726</name>
</gene>
<dbReference type="AlphaFoldDB" id="A0A4P7NRI4"/>
<reference evidence="1 2" key="1">
    <citation type="journal article" date="2019" name="Mol. Biol. Evol.">
        <title>Blast fungal genomes show frequent chromosomal changes, gene gains and losses, and effector gene turnover.</title>
        <authorList>
            <person name="Gomez Luciano L.B."/>
            <person name="Jason Tsai I."/>
            <person name="Chuma I."/>
            <person name="Tosa Y."/>
            <person name="Chen Y.H."/>
            <person name="Li J.Y."/>
            <person name="Li M.Y."/>
            <person name="Jade Lu M.Y."/>
            <person name="Nakayashiki H."/>
            <person name="Li W.H."/>
        </authorList>
    </citation>
    <scope>NUCLEOTIDE SEQUENCE [LARGE SCALE GENOMIC DNA]</scope>
    <source>
        <strain evidence="1">MZ5-1-6</strain>
    </source>
</reference>
<dbReference type="Proteomes" id="UP000294847">
    <property type="component" value="Chromosome 6"/>
</dbReference>
<accession>A0A4P7NRI4</accession>